<dbReference type="InterPro" id="IPR005135">
    <property type="entry name" value="Endo/exonuclease/phosphatase"/>
</dbReference>
<keyword evidence="3" id="KW-1185">Reference proteome</keyword>
<dbReference type="PANTHER" id="PTHR14859:SF15">
    <property type="entry name" value="ENDONUCLEASE_EXONUCLEASE_PHOSPHATASE DOMAIN-CONTAINING PROTEIN"/>
    <property type="match status" value="1"/>
</dbReference>
<keyword evidence="2" id="KW-0378">Hydrolase</keyword>
<keyword evidence="2" id="KW-0255">Endonuclease</keyword>
<gene>
    <name evidence="2" type="ORF">GCM10022276_18610</name>
</gene>
<dbReference type="InterPro" id="IPR036691">
    <property type="entry name" value="Endo/exonu/phosph_ase_sf"/>
</dbReference>
<protein>
    <submittedName>
        <fullName evidence="2">Endonuclease/exonuclease/phosphatase family protein</fullName>
    </submittedName>
</protein>
<organism evidence="2 3">
    <name type="scientific">Sphingomonas limnosediminicola</name>
    <dbReference type="NCBI Taxonomy" id="940133"/>
    <lineage>
        <taxon>Bacteria</taxon>
        <taxon>Pseudomonadati</taxon>
        <taxon>Pseudomonadota</taxon>
        <taxon>Alphaproteobacteria</taxon>
        <taxon>Sphingomonadales</taxon>
        <taxon>Sphingomonadaceae</taxon>
        <taxon>Sphingomonas</taxon>
    </lineage>
</organism>
<evidence type="ECO:0000313" key="3">
    <source>
        <dbReference type="Proteomes" id="UP001500827"/>
    </source>
</evidence>
<reference evidence="3" key="1">
    <citation type="journal article" date="2019" name="Int. J. Syst. Evol. Microbiol.">
        <title>The Global Catalogue of Microorganisms (GCM) 10K type strain sequencing project: providing services to taxonomists for standard genome sequencing and annotation.</title>
        <authorList>
            <consortium name="The Broad Institute Genomics Platform"/>
            <consortium name="The Broad Institute Genome Sequencing Center for Infectious Disease"/>
            <person name="Wu L."/>
            <person name="Ma J."/>
        </authorList>
    </citation>
    <scope>NUCLEOTIDE SEQUENCE [LARGE SCALE GENOMIC DNA]</scope>
    <source>
        <strain evidence="3">JCM 17543</strain>
    </source>
</reference>
<keyword evidence="2" id="KW-0540">Nuclease</keyword>
<dbReference type="PANTHER" id="PTHR14859">
    <property type="entry name" value="CALCOFLUOR WHITE HYPERSENSITIVE PROTEIN PRECURSOR"/>
    <property type="match status" value="1"/>
</dbReference>
<dbReference type="GO" id="GO:0004519">
    <property type="term" value="F:endonuclease activity"/>
    <property type="evidence" value="ECO:0007669"/>
    <property type="project" value="UniProtKB-KW"/>
</dbReference>
<accession>A0ABP7LDW5</accession>
<feature type="domain" description="Endonuclease/exonuclease/phosphatase" evidence="1">
    <location>
        <begin position="10"/>
        <end position="245"/>
    </location>
</feature>
<dbReference type="RefSeq" id="WP_344699411.1">
    <property type="nucleotide sequence ID" value="NZ_BAABBM010000001.1"/>
</dbReference>
<dbReference type="Pfam" id="PF03372">
    <property type="entry name" value="Exo_endo_phos"/>
    <property type="match status" value="1"/>
</dbReference>
<sequence>MTSPATITIASYNMHKAVGLDGRRDPHRVLKVLQEIDADIVALQEADKRVGGRASTVPHALIDSHGMYKPVHLGVRHKRTLERVRKHADRLFKLDTRNIGWHGNAILVKHHVGVLDCAALELPTLEPRGAVIAELLIGDKPIRVVGMHLDLSGLWRRRQMQAILEAIERRPHKMPTVLMGDTNEWRTAGGCLRDLNGEFRIAPTGPSFHARHPVAALDRIIVHKDLSIHAAGVHMSPAARKASDHLPIWARLSA</sequence>
<comment type="caution">
    <text evidence="2">The sequence shown here is derived from an EMBL/GenBank/DDBJ whole genome shotgun (WGS) entry which is preliminary data.</text>
</comment>
<name>A0ABP7LDW5_9SPHN</name>
<dbReference type="SUPFAM" id="SSF56219">
    <property type="entry name" value="DNase I-like"/>
    <property type="match status" value="1"/>
</dbReference>
<dbReference type="InterPro" id="IPR051916">
    <property type="entry name" value="GPI-anchor_lipid_remodeler"/>
</dbReference>
<proteinExistence type="predicted"/>
<dbReference type="Proteomes" id="UP001500827">
    <property type="component" value="Unassembled WGS sequence"/>
</dbReference>
<evidence type="ECO:0000259" key="1">
    <source>
        <dbReference type="Pfam" id="PF03372"/>
    </source>
</evidence>
<dbReference type="EMBL" id="BAABBM010000001">
    <property type="protein sequence ID" value="GAA3900045.1"/>
    <property type="molecule type" value="Genomic_DNA"/>
</dbReference>
<evidence type="ECO:0000313" key="2">
    <source>
        <dbReference type="EMBL" id="GAA3900045.1"/>
    </source>
</evidence>
<dbReference type="Gene3D" id="3.60.10.10">
    <property type="entry name" value="Endonuclease/exonuclease/phosphatase"/>
    <property type="match status" value="1"/>
</dbReference>